<feature type="domain" description="PAS" evidence="2">
    <location>
        <begin position="133"/>
        <end position="204"/>
    </location>
</feature>
<dbReference type="Pfam" id="PF08448">
    <property type="entry name" value="PAS_4"/>
    <property type="match status" value="1"/>
</dbReference>
<evidence type="ECO:0008006" key="6">
    <source>
        <dbReference type="Google" id="ProtNLM"/>
    </source>
</evidence>
<feature type="domain" description="PAS" evidence="2">
    <location>
        <begin position="511"/>
        <end position="582"/>
    </location>
</feature>
<dbReference type="InterPro" id="IPR000700">
    <property type="entry name" value="PAS-assoc_C"/>
</dbReference>
<keyword evidence="5" id="KW-1185">Reference proteome</keyword>
<dbReference type="PANTHER" id="PTHR44757">
    <property type="entry name" value="DIGUANYLATE CYCLASE DGCP"/>
    <property type="match status" value="1"/>
</dbReference>
<dbReference type="PROSITE" id="PS50113">
    <property type="entry name" value="PAC"/>
    <property type="match status" value="5"/>
</dbReference>
<feature type="domain" description="PAC" evidence="3">
    <location>
        <begin position="839"/>
        <end position="891"/>
    </location>
</feature>
<feature type="domain" description="PAS" evidence="2">
    <location>
        <begin position="10"/>
        <end position="38"/>
    </location>
</feature>
<dbReference type="SMART" id="SM00086">
    <property type="entry name" value="PAC"/>
    <property type="match status" value="8"/>
</dbReference>
<comment type="caution">
    <text evidence="4">The sequence shown here is derived from an EMBL/GenBank/DDBJ whole genome shotgun (WGS) entry which is preliminary data.</text>
</comment>
<evidence type="ECO:0000256" key="1">
    <source>
        <dbReference type="ARBA" id="ARBA00023170"/>
    </source>
</evidence>
<dbReference type="PROSITE" id="PS50112">
    <property type="entry name" value="PAS"/>
    <property type="match status" value="8"/>
</dbReference>
<dbReference type="InterPro" id="IPR001610">
    <property type="entry name" value="PAC"/>
</dbReference>
<feature type="domain" description="PAS" evidence="2">
    <location>
        <begin position="638"/>
        <end position="709"/>
    </location>
</feature>
<dbReference type="InterPro" id="IPR013767">
    <property type="entry name" value="PAS_fold"/>
</dbReference>
<feature type="domain" description="PAS" evidence="2">
    <location>
        <begin position="384"/>
        <end position="451"/>
    </location>
</feature>
<dbReference type="NCBIfam" id="TIGR00229">
    <property type="entry name" value="sensory_box"/>
    <property type="match status" value="7"/>
</dbReference>
<name>A0ABN9SWZ1_9DINO</name>
<dbReference type="PANTHER" id="PTHR44757:SF2">
    <property type="entry name" value="BIOFILM ARCHITECTURE MAINTENANCE PROTEIN MBAA"/>
    <property type="match status" value="1"/>
</dbReference>
<dbReference type="SUPFAM" id="SSF55785">
    <property type="entry name" value="PYP-like sensor domain (PAS domain)"/>
    <property type="match status" value="8"/>
</dbReference>
<dbReference type="EMBL" id="CAUYUJ010014002">
    <property type="protein sequence ID" value="CAK0837076.1"/>
    <property type="molecule type" value="Genomic_DNA"/>
</dbReference>
<evidence type="ECO:0000313" key="5">
    <source>
        <dbReference type="Proteomes" id="UP001189429"/>
    </source>
</evidence>
<feature type="domain" description="PAC" evidence="3">
    <location>
        <begin position="458"/>
        <end position="510"/>
    </location>
</feature>
<feature type="domain" description="PAS" evidence="2">
    <location>
        <begin position="765"/>
        <end position="836"/>
    </location>
</feature>
<reference evidence="4" key="1">
    <citation type="submission" date="2023-10" db="EMBL/GenBank/DDBJ databases">
        <authorList>
            <person name="Chen Y."/>
            <person name="Shah S."/>
            <person name="Dougan E. K."/>
            <person name="Thang M."/>
            <person name="Chan C."/>
        </authorList>
    </citation>
    <scope>NUCLEOTIDE SEQUENCE [LARGE SCALE GENOMIC DNA]</scope>
</reference>
<dbReference type="Pfam" id="PF00989">
    <property type="entry name" value="PAS"/>
    <property type="match status" value="7"/>
</dbReference>
<evidence type="ECO:0000259" key="2">
    <source>
        <dbReference type="PROSITE" id="PS50112"/>
    </source>
</evidence>
<dbReference type="CDD" id="cd00130">
    <property type="entry name" value="PAS"/>
    <property type="match status" value="8"/>
</dbReference>
<dbReference type="InterPro" id="IPR035965">
    <property type="entry name" value="PAS-like_dom_sf"/>
</dbReference>
<dbReference type="Gene3D" id="3.30.450.20">
    <property type="entry name" value="PAS domain"/>
    <property type="match status" value="8"/>
</dbReference>
<feature type="domain" description="PAC" evidence="3">
    <location>
        <begin position="712"/>
        <end position="764"/>
    </location>
</feature>
<feature type="domain" description="PAS" evidence="2">
    <location>
        <begin position="257"/>
        <end position="328"/>
    </location>
</feature>
<evidence type="ECO:0000313" key="4">
    <source>
        <dbReference type="EMBL" id="CAK0837076.1"/>
    </source>
</evidence>
<evidence type="ECO:0000259" key="3">
    <source>
        <dbReference type="PROSITE" id="PS50113"/>
    </source>
</evidence>
<dbReference type="InterPro" id="IPR000014">
    <property type="entry name" value="PAS"/>
</dbReference>
<feature type="domain" description="PAS" evidence="2">
    <location>
        <begin position="892"/>
        <end position="963"/>
    </location>
</feature>
<dbReference type="InterPro" id="IPR013656">
    <property type="entry name" value="PAS_4"/>
</dbReference>
<proteinExistence type="predicted"/>
<sequence>MSGTSGDVFSESSLRGVLSALSIPIFSLDLDGRIASWNGRSGEFGYSDSEIEGKLFVDFVDGRSKTDVGRLIAQACKGSDQASLALLVAKDGKCLEVFFNATPWREEGGVVRGCVLFGHFVAEQASSSMHPFYQDPLERVFETAGMPVFCIDKGGCVTIWNRKLAELTGYSREHAQGQALVKSFVAKESAGDIQKLLGNSLDKCTLKIALLTKSGERVDRLFAVTVMRDAAGNVCGALGLGYEVTEPDVAAKGTAIISEDLARVMDTASAMVFGIDKDGRVTEWNQKIASISGCERQHALGMPFVETFVSPGHHKEAETALNMVLLGYDTTECVFHLVRKDGQKCEALVSTSVRRGAAGQITGIIAVGQDVTQLIRNNEDHRCFAEEWEQFIETANAPLFGVDLEGNVNEWNTKIASITGYSREEALDRPFVQDFIPEVHHARVQEVLSETGSGWERANFEVPLQTKHGVHIDVAINTTTRKNGAGEIVGVFGLGNDITSLKDAVRKMTREAYNLSRLIETANALIFGVDLSGKVDEWNTKTADLTGYSKEEALGRPLVRDFISAEHRSAVDQLLTDARNGKEAANFELSLATKSGKHIQILLNVTIRHDESGAVIGVLGVGQDITEFRVDLTGRSSIVDDLARFIDTANAPIFGIDKNGRVTEWNQKAAAISGYGKAECIGKVFVDTFLSDQFKKEVGDVLSKALCGGDTTNLTFPLFTKDGYRREISLNATARRGANGDITGVIGVGQDVTELNQISAQNHRMASDWQRLIETANAPIFGVDIYGNVNEWNAKVAEVTGYLKTEVVRRPLVQNFIARDHQDRVQNVLTAARNGRETANFEFPLATRTGKQIDILFNATPRRDEKGVVVGVFGVGQDITNLRSALTESKCIADDLTRLIDTANAPIFGIDTKGLVNEWNSKATEISGWGKKEAFGKVFVNTFISEDFRSQVSEVLTRALAGSDTANFTFPLFAKEGRRREISLNATARRGADGEIIGVIGDRTSQITSRAV</sequence>
<organism evidence="4 5">
    <name type="scientific">Prorocentrum cordatum</name>
    <dbReference type="NCBI Taxonomy" id="2364126"/>
    <lineage>
        <taxon>Eukaryota</taxon>
        <taxon>Sar</taxon>
        <taxon>Alveolata</taxon>
        <taxon>Dinophyceae</taxon>
        <taxon>Prorocentrales</taxon>
        <taxon>Prorocentraceae</taxon>
        <taxon>Prorocentrum</taxon>
    </lineage>
</organism>
<dbReference type="InterPro" id="IPR052155">
    <property type="entry name" value="Biofilm_reg_signaling"/>
</dbReference>
<dbReference type="SMART" id="SM00091">
    <property type="entry name" value="PAS"/>
    <property type="match status" value="8"/>
</dbReference>
<dbReference type="Proteomes" id="UP001189429">
    <property type="component" value="Unassembled WGS sequence"/>
</dbReference>
<accession>A0ABN9SWZ1</accession>
<keyword evidence="1" id="KW-0675">Receptor</keyword>
<dbReference type="PRINTS" id="PR01033">
    <property type="entry name" value="PHYTOCHROME"/>
</dbReference>
<feature type="domain" description="PAC" evidence="3">
    <location>
        <begin position="585"/>
        <end position="637"/>
    </location>
</feature>
<gene>
    <name evidence="4" type="ORF">PCOR1329_LOCUS33368</name>
</gene>
<protein>
    <recommendedName>
        <fullName evidence="6">PAS domain S-box protein</fullName>
    </recommendedName>
</protein>
<dbReference type="InterPro" id="IPR001294">
    <property type="entry name" value="Phytochrome"/>
</dbReference>
<feature type="domain" description="PAC" evidence="3">
    <location>
        <begin position="331"/>
        <end position="383"/>
    </location>
</feature>